<feature type="region of interest" description="Disordered" evidence="1">
    <location>
        <begin position="57"/>
        <end position="77"/>
    </location>
</feature>
<reference evidence="3" key="1">
    <citation type="journal article" date="2019" name="Int. J. Syst. Evol. Microbiol.">
        <title>The Global Catalogue of Microorganisms (GCM) 10K type strain sequencing project: providing services to taxonomists for standard genome sequencing and annotation.</title>
        <authorList>
            <consortium name="The Broad Institute Genomics Platform"/>
            <consortium name="The Broad Institute Genome Sequencing Center for Infectious Disease"/>
            <person name="Wu L."/>
            <person name="Ma J."/>
        </authorList>
    </citation>
    <scope>NUCLEOTIDE SEQUENCE [LARGE SCALE GENOMIC DNA]</scope>
    <source>
        <strain evidence="3">KCTC 42473</strain>
    </source>
</reference>
<comment type="caution">
    <text evidence="2">The sequence shown here is derived from an EMBL/GenBank/DDBJ whole genome shotgun (WGS) entry which is preliminary data.</text>
</comment>
<evidence type="ECO:0000313" key="2">
    <source>
        <dbReference type="EMBL" id="MFC3632081.1"/>
    </source>
</evidence>
<proteinExistence type="predicted"/>
<name>A0ABV7UBT1_9RHOB</name>
<dbReference type="RefSeq" id="WP_377764528.1">
    <property type="nucleotide sequence ID" value="NZ_JBHRXY010000066.1"/>
</dbReference>
<evidence type="ECO:0000313" key="3">
    <source>
        <dbReference type="Proteomes" id="UP001595539"/>
    </source>
</evidence>
<evidence type="ECO:0008006" key="4">
    <source>
        <dbReference type="Google" id="ProtNLM"/>
    </source>
</evidence>
<evidence type="ECO:0000256" key="1">
    <source>
        <dbReference type="SAM" id="MobiDB-lite"/>
    </source>
</evidence>
<keyword evidence="3" id="KW-1185">Reference proteome</keyword>
<dbReference type="SUPFAM" id="SSF47831">
    <property type="entry name" value="Enzyme I of the PEP:sugar phosphotransferase system HPr-binding (sub)domain"/>
    <property type="match status" value="1"/>
</dbReference>
<sequence>MQYTAGEAAKATGKNIATITRAIKSGKISASKDPTGAWQIEPAELHRVFPALAQVLQNDEMQKDATSPQEQETSSNRALMEELAVLRERVRSQDQLLADRADQIADLRTRLDREGEERRKLAAILTDQRPLHMATAPVAETAVLPPRRSWWPWRR</sequence>
<gene>
    <name evidence="2" type="ORF">ACFOM8_21955</name>
</gene>
<organism evidence="2 3">
    <name type="scientific">Paracoccus angustae</name>
    <dbReference type="NCBI Taxonomy" id="1671480"/>
    <lineage>
        <taxon>Bacteria</taxon>
        <taxon>Pseudomonadati</taxon>
        <taxon>Pseudomonadota</taxon>
        <taxon>Alphaproteobacteria</taxon>
        <taxon>Rhodobacterales</taxon>
        <taxon>Paracoccaceae</taxon>
        <taxon>Paracoccus</taxon>
    </lineage>
</organism>
<dbReference type="EMBL" id="JBHRXY010000066">
    <property type="protein sequence ID" value="MFC3632081.1"/>
    <property type="molecule type" value="Genomic_DNA"/>
</dbReference>
<dbReference type="Proteomes" id="UP001595539">
    <property type="component" value="Unassembled WGS sequence"/>
</dbReference>
<accession>A0ABV7UBT1</accession>
<dbReference type="InterPro" id="IPR036618">
    <property type="entry name" value="PtsI_HPr-bd_sf"/>
</dbReference>
<protein>
    <recommendedName>
        <fullName evidence="4">DNA-binding protein</fullName>
    </recommendedName>
</protein>